<keyword evidence="3" id="KW-1185">Reference proteome</keyword>
<proteinExistence type="predicted"/>
<dbReference type="AlphaFoldDB" id="A0A1G5CZF1"/>
<accession>A0A1G5CZF1</accession>
<dbReference type="EMBL" id="FMUX01000003">
    <property type="protein sequence ID" value="SCY07772.1"/>
    <property type="molecule type" value="Genomic_DNA"/>
</dbReference>
<keyword evidence="1" id="KW-0732">Signal</keyword>
<dbReference type="PROSITE" id="PS51257">
    <property type="entry name" value="PROKAR_LIPOPROTEIN"/>
    <property type="match status" value="1"/>
</dbReference>
<dbReference type="RefSeq" id="WP_139163881.1">
    <property type="nucleotide sequence ID" value="NZ_FMUX01000003.1"/>
</dbReference>
<evidence type="ECO:0000313" key="2">
    <source>
        <dbReference type="EMBL" id="SCY07772.1"/>
    </source>
</evidence>
<protein>
    <submittedName>
        <fullName evidence="2">Uncharacterized protein</fullName>
    </submittedName>
</protein>
<name>A0A1G5CZF1_9BACT</name>
<organism evidence="2 3">
    <name type="scientific">Desulfoluna spongiiphila</name>
    <dbReference type="NCBI Taxonomy" id="419481"/>
    <lineage>
        <taxon>Bacteria</taxon>
        <taxon>Pseudomonadati</taxon>
        <taxon>Thermodesulfobacteriota</taxon>
        <taxon>Desulfobacteria</taxon>
        <taxon>Desulfobacterales</taxon>
        <taxon>Desulfolunaceae</taxon>
        <taxon>Desulfoluna</taxon>
    </lineage>
</organism>
<evidence type="ECO:0000313" key="3">
    <source>
        <dbReference type="Proteomes" id="UP000198870"/>
    </source>
</evidence>
<sequence length="250" mass="28058">MKKGCMSWKATATVLVVLVSGMMLSGCASTWVQKDADWMNKKHVPVLVGHYKVVSDGGADVIDLAKQVSGGHSFGDVGMDTYKEMKKALEPFGFDLKTDKRRAKKLDRIKDFKTGNSQVDALLSSLTCEWNHPSTSNREFHRIMAGTSLRKQVVNELKGKNRKEAFLSADLKIEDQDQYLFFKRYRVALAIQILDQKGEAVFQAKAEGFTNLSFLRNPWSEKRIQKALADGLAKMQTVEVKPKVSMFSSL</sequence>
<feature type="chain" id="PRO_5011746291" evidence="1">
    <location>
        <begin position="29"/>
        <end position="250"/>
    </location>
</feature>
<reference evidence="2 3" key="1">
    <citation type="submission" date="2016-10" db="EMBL/GenBank/DDBJ databases">
        <authorList>
            <person name="de Groot N.N."/>
        </authorList>
    </citation>
    <scope>NUCLEOTIDE SEQUENCE [LARGE SCALE GENOMIC DNA]</scope>
    <source>
        <strain evidence="2 3">AA1</strain>
    </source>
</reference>
<gene>
    <name evidence="2" type="ORF">SAMN05216233_103305</name>
</gene>
<evidence type="ECO:0000256" key="1">
    <source>
        <dbReference type="SAM" id="SignalP"/>
    </source>
</evidence>
<dbReference type="Proteomes" id="UP000198870">
    <property type="component" value="Unassembled WGS sequence"/>
</dbReference>
<feature type="signal peptide" evidence="1">
    <location>
        <begin position="1"/>
        <end position="28"/>
    </location>
</feature>